<dbReference type="GO" id="GO:0051537">
    <property type="term" value="F:2 iron, 2 sulfur cluster binding"/>
    <property type="evidence" value="ECO:0007669"/>
    <property type="project" value="TreeGrafter"/>
</dbReference>
<dbReference type="InterPro" id="IPR017870">
    <property type="entry name" value="FeS_cluster_insertion_CS"/>
</dbReference>
<dbReference type="InterPro" id="IPR035903">
    <property type="entry name" value="HesB-like_dom_sf"/>
</dbReference>
<sequence>MHAASLLRVHAAARAPYLHFLYPAIPSSLSRQSRFAMMSAYTSQTPTASAVNTKPSSSTAKAATTPPSSTVPPASLSPDAASPQTVAAPPPAPKPERARPRIRSTRTIVTITPKAVLRLRALLSAPTPQLIRIGTRNKGCAGLQYHLEYVEQPGKFDEIVEQDGVRVLVDSKAMFSIIGSEMDWVDDALSSKFTFVNPNIEDSCGCGESFKVGG</sequence>
<dbReference type="PANTHER" id="PTHR10072:SF41">
    <property type="entry name" value="IRON-SULFUR CLUSTER ASSEMBLY 1 HOMOLOG, MITOCHONDRIAL"/>
    <property type="match status" value="1"/>
</dbReference>
<dbReference type="AlphaFoldDB" id="A0A5C3R5D1"/>
<dbReference type="OrthoDB" id="333486at2759"/>
<comment type="similarity">
    <text evidence="1">Belongs to the HesB/IscA family.</text>
</comment>
<dbReference type="InterPro" id="IPR000361">
    <property type="entry name" value="ATAP_core_dom"/>
</dbReference>
<dbReference type="NCBIfam" id="TIGR00049">
    <property type="entry name" value="iron-sulfur cluster assembly accessory protein"/>
    <property type="match status" value="1"/>
</dbReference>
<evidence type="ECO:0000313" key="6">
    <source>
        <dbReference type="EMBL" id="TFL06244.1"/>
    </source>
</evidence>
<organism evidence="6 7">
    <name type="scientific">Pterulicium gracile</name>
    <dbReference type="NCBI Taxonomy" id="1884261"/>
    <lineage>
        <taxon>Eukaryota</taxon>
        <taxon>Fungi</taxon>
        <taxon>Dikarya</taxon>
        <taxon>Basidiomycota</taxon>
        <taxon>Agaricomycotina</taxon>
        <taxon>Agaricomycetes</taxon>
        <taxon>Agaricomycetidae</taxon>
        <taxon>Agaricales</taxon>
        <taxon>Pleurotineae</taxon>
        <taxon>Pterulaceae</taxon>
        <taxon>Pterulicium</taxon>
    </lineage>
</organism>
<evidence type="ECO:0000256" key="1">
    <source>
        <dbReference type="ARBA" id="ARBA00006718"/>
    </source>
</evidence>
<dbReference type="InterPro" id="IPR016092">
    <property type="entry name" value="ATAP"/>
</dbReference>
<reference evidence="6 7" key="1">
    <citation type="journal article" date="2019" name="Nat. Ecol. Evol.">
        <title>Megaphylogeny resolves global patterns of mushroom evolution.</title>
        <authorList>
            <person name="Varga T."/>
            <person name="Krizsan K."/>
            <person name="Foldi C."/>
            <person name="Dima B."/>
            <person name="Sanchez-Garcia M."/>
            <person name="Sanchez-Ramirez S."/>
            <person name="Szollosi G.J."/>
            <person name="Szarkandi J.G."/>
            <person name="Papp V."/>
            <person name="Albert L."/>
            <person name="Andreopoulos W."/>
            <person name="Angelini C."/>
            <person name="Antonin V."/>
            <person name="Barry K.W."/>
            <person name="Bougher N.L."/>
            <person name="Buchanan P."/>
            <person name="Buyck B."/>
            <person name="Bense V."/>
            <person name="Catcheside P."/>
            <person name="Chovatia M."/>
            <person name="Cooper J."/>
            <person name="Damon W."/>
            <person name="Desjardin D."/>
            <person name="Finy P."/>
            <person name="Geml J."/>
            <person name="Haridas S."/>
            <person name="Hughes K."/>
            <person name="Justo A."/>
            <person name="Karasinski D."/>
            <person name="Kautmanova I."/>
            <person name="Kiss B."/>
            <person name="Kocsube S."/>
            <person name="Kotiranta H."/>
            <person name="LaButti K.M."/>
            <person name="Lechner B.E."/>
            <person name="Liimatainen K."/>
            <person name="Lipzen A."/>
            <person name="Lukacs Z."/>
            <person name="Mihaltcheva S."/>
            <person name="Morgado L.N."/>
            <person name="Niskanen T."/>
            <person name="Noordeloos M.E."/>
            <person name="Ohm R.A."/>
            <person name="Ortiz-Santana B."/>
            <person name="Ovrebo C."/>
            <person name="Racz N."/>
            <person name="Riley R."/>
            <person name="Savchenko A."/>
            <person name="Shiryaev A."/>
            <person name="Soop K."/>
            <person name="Spirin V."/>
            <person name="Szebenyi C."/>
            <person name="Tomsovsky M."/>
            <person name="Tulloss R.E."/>
            <person name="Uehling J."/>
            <person name="Grigoriev I.V."/>
            <person name="Vagvolgyi C."/>
            <person name="Papp T."/>
            <person name="Martin F.M."/>
            <person name="Miettinen O."/>
            <person name="Hibbett D.S."/>
            <person name="Nagy L.G."/>
        </authorList>
    </citation>
    <scope>NUCLEOTIDE SEQUENCE [LARGE SCALE GENOMIC DNA]</scope>
    <source>
        <strain evidence="6 7">CBS 309.79</strain>
    </source>
</reference>
<dbReference type="EMBL" id="ML178815">
    <property type="protein sequence ID" value="TFL06244.1"/>
    <property type="molecule type" value="Genomic_DNA"/>
</dbReference>
<feature type="domain" description="Core" evidence="5">
    <location>
        <begin position="109"/>
        <end position="208"/>
    </location>
</feature>
<comment type="function">
    <text evidence="2">Involved in the assembly of mitochondrial and cytoplasmic iron-sulfur proteins. Probably involved in the binding of an intermediate of Fe/S cluster assembly.</text>
</comment>
<dbReference type="SUPFAM" id="SSF89360">
    <property type="entry name" value="HesB-like domain"/>
    <property type="match status" value="1"/>
</dbReference>
<name>A0A5C3R5D1_9AGAR</name>
<feature type="compositionally biased region" description="Low complexity" evidence="4">
    <location>
        <begin position="53"/>
        <end position="87"/>
    </location>
</feature>
<keyword evidence="7" id="KW-1185">Reference proteome</keyword>
<dbReference type="Pfam" id="PF01521">
    <property type="entry name" value="Fe-S_biosyn"/>
    <property type="match status" value="1"/>
</dbReference>
<evidence type="ECO:0000256" key="3">
    <source>
        <dbReference type="ARBA" id="ARBA00071673"/>
    </source>
</evidence>
<protein>
    <recommendedName>
        <fullName evidence="3">Iron-sulfur assembly protein 1</fullName>
    </recommendedName>
</protein>
<feature type="region of interest" description="Disordered" evidence="4">
    <location>
        <begin position="44"/>
        <end position="102"/>
    </location>
</feature>
<dbReference type="Gene3D" id="2.60.300.12">
    <property type="entry name" value="HesB-like domain"/>
    <property type="match status" value="1"/>
</dbReference>
<accession>A0A5C3R5D1</accession>
<dbReference type="PROSITE" id="PS01152">
    <property type="entry name" value="HESB"/>
    <property type="match status" value="1"/>
</dbReference>
<dbReference type="FunFam" id="2.60.300.12:FF:000001">
    <property type="entry name" value="Iron-binding protein IscA"/>
    <property type="match status" value="1"/>
</dbReference>
<evidence type="ECO:0000259" key="5">
    <source>
        <dbReference type="Pfam" id="PF01521"/>
    </source>
</evidence>
<dbReference type="PANTHER" id="PTHR10072">
    <property type="entry name" value="IRON-SULFUR CLUSTER ASSEMBLY PROTEIN"/>
    <property type="match status" value="1"/>
</dbReference>
<dbReference type="Proteomes" id="UP000305067">
    <property type="component" value="Unassembled WGS sequence"/>
</dbReference>
<proteinExistence type="inferred from homology"/>
<gene>
    <name evidence="6" type="ORF">BDV98DRAFT_559075</name>
</gene>
<dbReference type="InterPro" id="IPR050322">
    <property type="entry name" value="Fe-S_cluster_asmbl/transfer"/>
</dbReference>
<dbReference type="GO" id="GO:0016226">
    <property type="term" value="P:iron-sulfur cluster assembly"/>
    <property type="evidence" value="ECO:0007669"/>
    <property type="project" value="InterPro"/>
</dbReference>
<evidence type="ECO:0000256" key="2">
    <source>
        <dbReference type="ARBA" id="ARBA00054873"/>
    </source>
</evidence>
<evidence type="ECO:0000256" key="4">
    <source>
        <dbReference type="SAM" id="MobiDB-lite"/>
    </source>
</evidence>
<dbReference type="GO" id="GO:0005739">
    <property type="term" value="C:mitochondrion"/>
    <property type="evidence" value="ECO:0007669"/>
    <property type="project" value="TreeGrafter"/>
</dbReference>
<evidence type="ECO:0000313" key="7">
    <source>
        <dbReference type="Proteomes" id="UP000305067"/>
    </source>
</evidence>
<dbReference type="STRING" id="1884261.A0A5C3R5D1"/>